<dbReference type="NCBIfam" id="NF005829">
    <property type="entry name" value="PRK07726.1"/>
    <property type="match status" value="1"/>
</dbReference>
<dbReference type="InterPro" id="IPR006171">
    <property type="entry name" value="TOPRIM_dom"/>
</dbReference>
<dbReference type="GO" id="GO:0000287">
    <property type="term" value="F:magnesium ion binding"/>
    <property type="evidence" value="ECO:0007669"/>
    <property type="project" value="UniProtKB-UniRule"/>
</dbReference>
<dbReference type="CDD" id="cd03362">
    <property type="entry name" value="TOPRIM_TopoIA_TopoIII"/>
    <property type="match status" value="1"/>
</dbReference>
<evidence type="ECO:0000256" key="4">
    <source>
        <dbReference type="ARBA" id="ARBA00022842"/>
    </source>
</evidence>
<protein>
    <recommendedName>
        <fullName evidence="8">DNA topoisomerase 3</fullName>
        <ecNumber evidence="8">5.6.2.1</ecNumber>
    </recommendedName>
    <alternativeName>
        <fullName evidence="8">DNA topoisomerase III</fullName>
    </alternativeName>
</protein>
<keyword evidence="13" id="KW-1185">Reference proteome</keyword>
<dbReference type="InterPro" id="IPR005738">
    <property type="entry name" value="TopoIII"/>
</dbReference>
<keyword evidence="6 8" id="KW-0238">DNA-binding</keyword>
<dbReference type="InterPro" id="IPR003602">
    <property type="entry name" value="Topo_IA_DNA-bd_dom"/>
</dbReference>
<comment type="caution">
    <text evidence="8">Lacks conserved residue(s) required for the propagation of feature annotation.</text>
</comment>
<reference evidence="12 13" key="1">
    <citation type="submission" date="2017-04" db="EMBL/GenBank/DDBJ databases">
        <title>Bacillus krulwichiae AM31D Genome sequencing and assembly.</title>
        <authorList>
            <person name="Krulwich T.A."/>
            <person name="Anastor L."/>
            <person name="Ehrlich R."/>
            <person name="Ehrlich G.D."/>
            <person name="Janto B."/>
        </authorList>
    </citation>
    <scope>NUCLEOTIDE SEQUENCE [LARGE SCALE GENOMIC DNA]</scope>
    <source>
        <strain evidence="12 13">AM31D</strain>
    </source>
</reference>
<feature type="site" description="Interaction with DNA" evidence="8">
    <location>
        <position position="168"/>
    </location>
</feature>
<dbReference type="InterPro" id="IPR013825">
    <property type="entry name" value="Topo_IA_cen_sub2"/>
</dbReference>
<dbReference type="Pfam" id="PF01751">
    <property type="entry name" value="Toprim"/>
    <property type="match status" value="1"/>
</dbReference>
<dbReference type="GO" id="GO:0006265">
    <property type="term" value="P:DNA topological change"/>
    <property type="evidence" value="ECO:0007669"/>
    <property type="project" value="UniProtKB-UniRule"/>
</dbReference>
<feature type="region of interest" description="Interaction with DNA" evidence="8">
    <location>
        <begin position="187"/>
        <end position="192"/>
    </location>
</feature>
<dbReference type="KEGG" id="bkw:BkAM31D_24855"/>
<dbReference type="SMART" id="SM00493">
    <property type="entry name" value="TOPRIM"/>
    <property type="match status" value="1"/>
</dbReference>
<dbReference type="InterPro" id="IPR000380">
    <property type="entry name" value="Topo_IA"/>
</dbReference>
<dbReference type="InterPro" id="IPR034144">
    <property type="entry name" value="TOPRIM_TopoIII"/>
</dbReference>
<keyword evidence="7 8" id="KW-0413">Isomerase</keyword>
<organism evidence="12 13">
    <name type="scientific">Halalkalibacter krulwichiae</name>
    <dbReference type="NCBI Taxonomy" id="199441"/>
    <lineage>
        <taxon>Bacteria</taxon>
        <taxon>Bacillati</taxon>
        <taxon>Bacillota</taxon>
        <taxon>Bacilli</taxon>
        <taxon>Bacillales</taxon>
        <taxon>Bacillaceae</taxon>
        <taxon>Halalkalibacter</taxon>
    </lineage>
</organism>
<dbReference type="SUPFAM" id="SSF56712">
    <property type="entry name" value="Prokaryotic type I DNA topoisomerase"/>
    <property type="match status" value="1"/>
</dbReference>
<evidence type="ECO:0000313" key="12">
    <source>
        <dbReference type="EMBL" id="ARK32833.1"/>
    </source>
</evidence>
<dbReference type="EMBL" id="CP020814">
    <property type="protein sequence ID" value="ARK32833.1"/>
    <property type="molecule type" value="Genomic_DNA"/>
</dbReference>
<feature type="site" description="Interaction with DNA" evidence="8">
    <location>
        <position position="313"/>
    </location>
</feature>
<evidence type="ECO:0000256" key="7">
    <source>
        <dbReference type="ARBA" id="ARBA00023235"/>
    </source>
</evidence>
<dbReference type="NCBIfam" id="TIGR01056">
    <property type="entry name" value="topB"/>
    <property type="match status" value="1"/>
</dbReference>
<sequence length="728" mass="82204">MQKSVVLAEKPSVARDIARVLKCGKKGNGFIEGDKYIVTWALGHLVTLAEPESYGEQYKTWNLDELPMLPGNLKLVVMKQTSKQFHAVKAQLQRKDVKEVIIATDAGREGELVARWILAKAHVNKPLKRLWISSVTDRAIKEGFQKLKDSSAYEGLYHSAVARAEADWYVGINGTRALTTKYHAQLSCGRVQTPTLAMIAKREKDIQTFKPVPFHEITVHTKKGIAFNWIDQKTSEKRIFNLEKAPKLKEQILKEIVTITDLKTTRKKTPAPSLYDLTELQREANKLFGFSAKETLSVLQRLYEQHKVLTYPRTDSKYLSSDMVETLTERIKACDIQPFRKIVSQLKGIKPTKQLSCVNDQKVTDHHAIIPTEQAPSPSALSEKETKIYRLVVRRFLAVFFDAYEYDQTTITATAAGEKLVAKGERMAELGWKVAYHDDATGNKMDDSESHLSEVKIGEELKLSDVKVISSQTQPPARLTEGTLLAAMERPMAYLDSENKQLADTLGKTGGIGTVATRADIIEKLENTHLIEKRDKFLHLTKKGKQLLELVPADLQSPALTAEWELKLEQIASGKLSKELFVKEMKQYAGDIVQSIKQSEKTFKHDNVTGSPCPECGKLLLEVNSKHGKRRVCQDPTCGYKKNVSKVTNARCPQCKKKLELWGEGEGQTFACVCGHREKMSTFQKRRKENQNKKVSKREVSNYMKKQKKEEEFTNTALADALAKLKKE</sequence>
<dbReference type="PROSITE" id="PS50880">
    <property type="entry name" value="TOPRIM"/>
    <property type="match status" value="1"/>
</dbReference>
<dbReference type="GO" id="GO:0043597">
    <property type="term" value="C:cytoplasmic replication fork"/>
    <property type="evidence" value="ECO:0007669"/>
    <property type="project" value="TreeGrafter"/>
</dbReference>
<feature type="compositionally biased region" description="Basic and acidic residues" evidence="9">
    <location>
        <begin position="689"/>
        <end position="700"/>
    </location>
</feature>
<dbReference type="InterPro" id="IPR013826">
    <property type="entry name" value="Topo_IA_cen_sub3"/>
</dbReference>
<comment type="cofactor">
    <cofactor evidence="8">
        <name>Mg(2+)</name>
        <dbReference type="ChEBI" id="CHEBI:18420"/>
    </cofactor>
</comment>
<keyword evidence="5 8" id="KW-0799">Topoisomerase</keyword>
<dbReference type="CDD" id="cd00186">
    <property type="entry name" value="TOP1Ac"/>
    <property type="match status" value="1"/>
</dbReference>
<dbReference type="Gene3D" id="3.40.50.140">
    <property type="match status" value="1"/>
</dbReference>
<proteinExistence type="inferred from homology"/>
<feature type="site" description="Interaction with DNA" evidence="8">
    <location>
        <position position="61"/>
    </location>
</feature>
<evidence type="ECO:0000259" key="11">
    <source>
        <dbReference type="PROSITE" id="PS52039"/>
    </source>
</evidence>
<dbReference type="GO" id="GO:0006281">
    <property type="term" value="P:DNA repair"/>
    <property type="evidence" value="ECO:0007669"/>
    <property type="project" value="TreeGrafter"/>
</dbReference>
<dbReference type="InterPro" id="IPR013497">
    <property type="entry name" value="Topo_IA_cen"/>
</dbReference>
<comment type="catalytic activity">
    <reaction evidence="1 8">
        <text>ATP-independent breakage of single-stranded DNA, followed by passage and rejoining.</text>
        <dbReference type="EC" id="5.6.2.1"/>
    </reaction>
</comment>
<dbReference type="InterPro" id="IPR023406">
    <property type="entry name" value="Topo_IA_AS"/>
</dbReference>
<feature type="binding site" evidence="8">
    <location>
        <position position="9"/>
    </location>
    <ligand>
        <name>Mg(2+)</name>
        <dbReference type="ChEBI" id="CHEBI:18420"/>
        <note>catalytic</note>
    </ligand>
</feature>
<dbReference type="GO" id="GO:0003677">
    <property type="term" value="F:DNA binding"/>
    <property type="evidence" value="ECO:0007669"/>
    <property type="project" value="UniProtKB-KW"/>
</dbReference>
<dbReference type="InterPro" id="IPR023405">
    <property type="entry name" value="Topo_IA_core_domain"/>
</dbReference>
<dbReference type="InterPro" id="IPR013824">
    <property type="entry name" value="Topo_IA_cen_sub1"/>
</dbReference>
<dbReference type="PRINTS" id="PR00417">
    <property type="entry name" value="PRTPISMRASEI"/>
</dbReference>
<dbReference type="Pfam" id="PF01131">
    <property type="entry name" value="Topoisom_bac"/>
    <property type="match status" value="1"/>
</dbReference>
<evidence type="ECO:0000256" key="1">
    <source>
        <dbReference type="ARBA" id="ARBA00000213"/>
    </source>
</evidence>
<dbReference type="Gene3D" id="1.10.290.10">
    <property type="entry name" value="Topoisomerase I, domain 4"/>
    <property type="match status" value="1"/>
</dbReference>
<accession>A0A1X9MKL6</accession>
<dbReference type="RefSeq" id="WP_066155113.1">
    <property type="nucleotide sequence ID" value="NZ_CP020814.1"/>
</dbReference>
<dbReference type="AlphaFoldDB" id="A0A1X9MKL6"/>
<dbReference type="PANTHER" id="PTHR11390">
    <property type="entry name" value="PROKARYOTIC DNA TOPOISOMERASE"/>
    <property type="match status" value="1"/>
</dbReference>
<evidence type="ECO:0000256" key="9">
    <source>
        <dbReference type="SAM" id="MobiDB-lite"/>
    </source>
</evidence>
<keyword evidence="4 8" id="KW-0460">Magnesium</keyword>
<feature type="domain" description="Toprim" evidence="10">
    <location>
        <begin position="3"/>
        <end position="136"/>
    </location>
</feature>
<dbReference type="SMART" id="SM00437">
    <property type="entry name" value="TOP1Ac"/>
    <property type="match status" value="1"/>
</dbReference>
<feature type="region of interest" description="Disordered" evidence="9">
    <location>
        <begin position="685"/>
        <end position="708"/>
    </location>
</feature>
<dbReference type="PANTHER" id="PTHR11390:SF21">
    <property type="entry name" value="DNA TOPOISOMERASE 3-ALPHA"/>
    <property type="match status" value="1"/>
</dbReference>
<dbReference type="HAMAP" id="MF_00953">
    <property type="entry name" value="Topoisom_3_prok"/>
    <property type="match status" value="1"/>
</dbReference>
<evidence type="ECO:0000313" key="13">
    <source>
        <dbReference type="Proteomes" id="UP000193006"/>
    </source>
</evidence>
<dbReference type="STRING" id="199441.BkAM31D_24855"/>
<dbReference type="EC" id="5.6.2.1" evidence="8"/>
<dbReference type="InterPro" id="IPR003601">
    <property type="entry name" value="Topo_IA_2"/>
</dbReference>
<comment type="similarity">
    <text evidence="2 8">Belongs to the type IA topoisomerase family.</text>
</comment>
<dbReference type="Gene3D" id="2.70.20.10">
    <property type="entry name" value="Topoisomerase I, domain 3"/>
    <property type="match status" value="1"/>
</dbReference>
<keyword evidence="3 8" id="KW-0479">Metal-binding</keyword>
<evidence type="ECO:0000256" key="6">
    <source>
        <dbReference type="ARBA" id="ARBA00023125"/>
    </source>
</evidence>
<dbReference type="Gene3D" id="1.10.460.10">
    <property type="entry name" value="Topoisomerase I, domain 2"/>
    <property type="match status" value="1"/>
</dbReference>
<evidence type="ECO:0000256" key="8">
    <source>
        <dbReference type="HAMAP-Rule" id="MF_00953"/>
    </source>
</evidence>
<feature type="binding site" evidence="8">
    <location>
        <position position="105"/>
    </location>
    <ligand>
        <name>Mg(2+)</name>
        <dbReference type="ChEBI" id="CHEBI:18420"/>
        <note>catalytic</note>
    </ligand>
</feature>
<dbReference type="SMART" id="SM00436">
    <property type="entry name" value="TOP1Bc"/>
    <property type="match status" value="1"/>
</dbReference>
<evidence type="ECO:0000259" key="10">
    <source>
        <dbReference type="PROSITE" id="PS50880"/>
    </source>
</evidence>
<gene>
    <name evidence="12" type="primary">topB_2</name>
    <name evidence="8" type="synonym">topB</name>
    <name evidence="12" type="ORF">BkAM31D_24855</name>
</gene>
<evidence type="ECO:0000256" key="3">
    <source>
        <dbReference type="ARBA" id="ARBA00022723"/>
    </source>
</evidence>
<dbReference type="Proteomes" id="UP000193006">
    <property type="component" value="Chromosome"/>
</dbReference>
<feature type="site" description="Interaction with DNA" evidence="8">
    <location>
        <position position="176"/>
    </location>
</feature>
<evidence type="ECO:0000256" key="2">
    <source>
        <dbReference type="ARBA" id="ARBA00009446"/>
    </source>
</evidence>
<dbReference type="GO" id="GO:0006310">
    <property type="term" value="P:DNA recombination"/>
    <property type="evidence" value="ECO:0007669"/>
    <property type="project" value="TreeGrafter"/>
</dbReference>
<dbReference type="PROSITE" id="PS52039">
    <property type="entry name" value="TOPO_IA_2"/>
    <property type="match status" value="1"/>
</dbReference>
<comment type="function">
    <text evidence="8">Releases the supercoiling and torsional tension of DNA, which is introduced during the DNA replication and transcription, by transiently cleaving and rejoining one strand of the DNA duplex. Introduces a single-strand break via transesterification at a target site in duplex DNA. The scissile phosphodiester is attacked by the catalytic tyrosine of the enzyme, resulting in the formation of a DNA-(5'-phosphotyrosyl)-enzyme intermediate and the expulsion of a 3'-OH DNA strand. The free DNA strand then undergoes passage around the unbroken strand, thus removing DNA supercoils. Finally, in the religation step, the DNA 3'-OH attacks the covalent intermediate to expel the active-site tyrosine and restore the DNA phosphodiester backbone.</text>
</comment>
<dbReference type="PROSITE" id="PS00396">
    <property type="entry name" value="TOPO_IA_1"/>
    <property type="match status" value="1"/>
</dbReference>
<feature type="domain" description="Topo IA-type catalytic" evidence="11">
    <location>
        <begin position="153"/>
        <end position="593"/>
    </location>
</feature>
<dbReference type="GO" id="GO:0003917">
    <property type="term" value="F:DNA topoisomerase type I (single strand cut, ATP-independent) activity"/>
    <property type="evidence" value="ECO:0007669"/>
    <property type="project" value="UniProtKB-UniRule"/>
</dbReference>
<name>A0A1X9MKL6_9BACI</name>
<evidence type="ECO:0000256" key="5">
    <source>
        <dbReference type="ARBA" id="ARBA00023029"/>
    </source>
</evidence>
<feature type="active site" description="O-(5'-phospho-DNA)-tyrosine intermediate" evidence="8">
    <location>
        <position position="311"/>
    </location>
</feature>